<gene>
    <name evidence="2" type="ordered locus">Ferp_0088</name>
</gene>
<dbReference type="Gene3D" id="1.10.10.10">
    <property type="entry name" value="Winged helix-like DNA-binding domain superfamily/Winged helix DNA-binding domain"/>
    <property type="match status" value="1"/>
</dbReference>
<dbReference type="HOGENOM" id="CLU_1040591_0_0_2"/>
<dbReference type="OrthoDB" id="85833at2157"/>
<dbReference type="AlphaFoldDB" id="D3S141"/>
<dbReference type="SUPFAM" id="SSF46785">
    <property type="entry name" value="Winged helix' DNA-binding domain"/>
    <property type="match status" value="1"/>
</dbReference>
<dbReference type="CDD" id="cd09124">
    <property type="entry name" value="PLDc_like_TrmB_middle"/>
    <property type="match status" value="1"/>
</dbReference>
<organism evidence="2 3">
    <name type="scientific">Ferroglobus placidus (strain DSM 10642 / AEDII12DO)</name>
    <dbReference type="NCBI Taxonomy" id="589924"/>
    <lineage>
        <taxon>Archaea</taxon>
        <taxon>Methanobacteriati</taxon>
        <taxon>Methanobacteriota</taxon>
        <taxon>Archaeoglobi</taxon>
        <taxon>Archaeoglobales</taxon>
        <taxon>Archaeoglobaceae</taxon>
        <taxon>Ferroglobus</taxon>
    </lineage>
</organism>
<reference evidence="3" key="1">
    <citation type="submission" date="2010-02" db="EMBL/GenBank/DDBJ databases">
        <title>Complete sequence of Ferroglobus placidus DSM 10642.</title>
        <authorList>
            <consortium name="US DOE Joint Genome Institute"/>
            <person name="Lucas S."/>
            <person name="Copeland A."/>
            <person name="Lapidus A."/>
            <person name="Cheng J.-F."/>
            <person name="Bruce D."/>
            <person name="Goodwin L."/>
            <person name="Pitluck S."/>
            <person name="Saunders E."/>
            <person name="Brettin T."/>
            <person name="Detter J.C."/>
            <person name="Han C."/>
            <person name="Tapia R."/>
            <person name="Larimer F."/>
            <person name="Land M."/>
            <person name="Hauser L."/>
            <person name="Kyrpides N."/>
            <person name="Ivanova N."/>
            <person name="Holmes D."/>
            <person name="Lovley D."/>
            <person name="Kyrpides N."/>
            <person name="Anderson I.J."/>
            <person name="Woyke T."/>
        </authorList>
    </citation>
    <scope>NUCLEOTIDE SEQUENCE [LARGE SCALE GENOMIC DNA]</scope>
    <source>
        <strain evidence="3">DSM 10642 / AEDII12DO</strain>
    </source>
</reference>
<dbReference type="EMBL" id="CP001899">
    <property type="protein sequence ID" value="ADC64277.1"/>
    <property type="molecule type" value="Genomic_DNA"/>
</dbReference>
<dbReference type="InterPro" id="IPR036388">
    <property type="entry name" value="WH-like_DNA-bd_sf"/>
</dbReference>
<dbReference type="KEGG" id="fpl:Ferp_0088"/>
<dbReference type="PANTHER" id="PTHR34293:SF1">
    <property type="entry name" value="HTH-TYPE TRANSCRIPTIONAL REGULATOR TRMBL2"/>
    <property type="match status" value="1"/>
</dbReference>
<dbReference type="Pfam" id="PF01978">
    <property type="entry name" value="TrmB"/>
    <property type="match status" value="1"/>
</dbReference>
<name>D3S141_FERPA</name>
<evidence type="ECO:0000313" key="3">
    <source>
        <dbReference type="Proteomes" id="UP000002613"/>
    </source>
</evidence>
<accession>D3S141</accession>
<keyword evidence="3" id="KW-1185">Reference proteome</keyword>
<dbReference type="PaxDb" id="589924-Ferp_0088"/>
<dbReference type="InterPro" id="IPR011991">
    <property type="entry name" value="ArsR-like_HTH"/>
</dbReference>
<feature type="domain" description="Transcription regulator TrmB N-terminal" evidence="1">
    <location>
        <begin position="12"/>
        <end position="79"/>
    </location>
</feature>
<dbReference type="eggNOG" id="arCOG02038">
    <property type="taxonomic scope" value="Archaea"/>
</dbReference>
<evidence type="ECO:0000313" key="2">
    <source>
        <dbReference type="EMBL" id="ADC64277.1"/>
    </source>
</evidence>
<dbReference type="CDD" id="cd00090">
    <property type="entry name" value="HTH_ARSR"/>
    <property type="match status" value="1"/>
</dbReference>
<reference evidence="2 3" key="2">
    <citation type="journal article" date="2011" name="Stand. Genomic Sci.">
        <title>Complete genome sequence of Ferroglobus placidus AEDII12DO.</title>
        <authorList>
            <person name="Anderson I."/>
            <person name="Risso C."/>
            <person name="Holmes D."/>
            <person name="Lucas S."/>
            <person name="Copeland A."/>
            <person name="Lapidus A."/>
            <person name="Cheng J.F."/>
            <person name="Bruce D."/>
            <person name="Goodwin L."/>
            <person name="Pitluck S."/>
            <person name="Saunders E."/>
            <person name="Brettin T."/>
            <person name="Detter J.C."/>
            <person name="Han C."/>
            <person name="Tapia R."/>
            <person name="Larimer F."/>
            <person name="Land M."/>
            <person name="Hauser L."/>
            <person name="Woyke T."/>
            <person name="Lovley D."/>
            <person name="Kyrpides N."/>
            <person name="Ivanova N."/>
        </authorList>
    </citation>
    <scope>NUCLEOTIDE SEQUENCE [LARGE SCALE GENOMIC DNA]</scope>
    <source>
        <strain evidence="3">DSM 10642 / AEDII12DO</strain>
    </source>
</reference>
<dbReference type="InterPro" id="IPR002831">
    <property type="entry name" value="Tscrpt_reg_TrmB_N"/>
</dbReference>
<sequence length="258" mass="29660">MQEYKSRLTNILEDLGLSKTEAEIYLLLLKKSGASVSELAKEVGLTRQRIYDILENLSEKGLIYVSAQKPRRYYAVSPEVATSMLIRDVEKRLYNLFKLREEFLNIVRSIGVRGNVSNTISYEVTGRRVLISTIKEFINRSDEELAIAATSNESIRIVYEYKPEIFEASERGVKIYLLAPLSELPKDIVETLSKVAICSEFKSSARMYVRDCEEAIIMPSEGSLKERRWYDEAVVLKNRDISRAIRDLILSRFDELPN</sequence>
<dbReference type="STRING" id="589924.Ferp_0088"/>
<proteinExistence type="predicted"/>
<dbReference type="RefSeq" id="WP_012964626.1">
    <property type="nucleotide sequence ID" value="NC_013849.1"/>
</dbReference>
<dbReference type="InterPro" id="IPR036390">
    <property type="entry name" value="WH_DNA-bd_sf"/>
</dbReference>
<dbReference type="Proteomes" id="UP000002613">
    <property type="component" value="Chromosome"/>
</dbReference>
<protein>
    <submittedName>
        <fullName evidence="2">Transcriptional regulator, TrmB</fullName>
    </submittedName>
</protein>
<dbReference type="PANTHER" id="PTHR34293">
    <property type="entry name" value="HTH-TYPE TRANSCRIPTIONAL REGULATOR TRMBL2"/>
    <property type="match status" value="1"/>
</dbReference>
<dbReference type="InterPro" id="IPR051797">
    <property type="entry name" value="TrmB-like"/>
</dbReference>
<dbReference type="GeneID" id="8777580"/>
<evidence type="ECO:0000259" key="1">
    <source>
        <dbReference type="Pfam" id="PF01978"/>
    </source>
</evidence>